<dbReference type="RefSeq" id="WP_011891158.1">
    <property type="nucleotide sequence ID" value="NZ_JACKST010000043.1"/>
</dbReference>
<dbReference type="AlphaFoldDB" id="A0A378SH06"/>
<proteinExistence type="predicted"/>
<accession>A0A378SH06</accession>
<organism evidence="1 2">
    <name type="scientific">Mycolicibacterium gilvum</name>
    <dbReference type="NCBI Taxonomy" id="1804"/>
    <lineage>
        <taxon>Bacteria</taxon>
        <taxon>Bacillati</taxon>
        <taxon>Actinomycetota</taxon>
        <taxon>Actinomycetes</taxon>
        <taxon>Mycobacteriales</taxon>
        <taxon>Mycobacteriaceae</taxon>
        <taxon>Mycolicibacterium</taxon>
    </lineage>
</organism>
<dbReference type="Proteomes" id="UP000254291">
    <property type="component" value="Unassembled WGS sequence"/>
</dbReference>
<protein>
    <submittedName>
        <fullName evidence="1">ESX-1 secreted protein, EspH</fullName>
    </submittedName>
</protein>
<reference evidence="1 2" key="1">
    <citation type="submission" date="2018-06" db="EMBL/GenBank/DDBJ databases">
        <authorList>
            <consortium name="Pathogen Informatics"/>
            <person name="Doyle S."/>
        </authorList>
    </citation>
    <scope>NUCLEOTIDE SEQUENCE [LARGE SCALE GENOMIC DNA]</scope>
    <source>
        <strain evidence="1 2">NCTC10742</strain>
    </source>
</reference>
<evidence type="ECO:0000313" key="1">
    <source>
        <dbReference type="EMBL" id="STZ41438.1"/>
    </source>
</evidence>
<sequence length="139" mass="14685">MPLIDPGDDWEDAGSDLDALVAPEEDPGPEIPVVQVTNPSGTITITANLDGSIARVALTPAVTRWTESELAAAITELAEVAAKRATAVMHVTVVEMFVAQGVDRTEAREFVSSNMPFATPAQADAALEELSARYAHEGR</sequence>
<gene>
    <name evidence="1" type="primary">espH_2</name>
    <name evidence="1" type="ORF">NCTC10742_00641</name>
</gene>
<evidence type="ECO:0000313" key="2">
    <source>
        <dbReference type="Proteomes" id="UP000254291"/>
    </source>
</evidence>
<name>A0A378SH06_9MYCO</name>
<dbReference type="OMA" id="CHAPDED"/>
<dbReference type="EMBL" id="UGQM01000001">
    <property type="protein sequence ID" value="STZ41438.1"/>
    <property type="molecule type" value="Genomic_DNA"/>
</dbReference>